<name>A0A252EEI7_9PROT</name>
<dbReference type="EMBL" id="JOOZ01000106">
    <property type="protein sequence ID" value="OUL64888.1"/>
    <property type="molecule type" value="Genomic_DNA"/>
</dbReference>
<protein>
    <submittedName>
        <fullName evidence="1">Uncharacterized protein</fullName>
    </submittedName>
</protein>
<sequence>MWENELFFSFLFSKKLFIYLMRNIFLLLRNLYCKITFKKNNVFLIKRFIYYNGNCPFQEGVFINNCAEDNFAPHRLKFHSASSLIT</sequence>
<dbReference type="Proteomes" id="UP000195072">
    <property type="component" value="Unassembled WGS sequence"/>
</dbReference>
<reference evidence="1 2" key="1">
    <citation type="submission" date="2014-06" db="EMBL/GenBank/DDBJ databases">
        <authorList>
            <person name="Ju J."/>
            <person name="Zhang J."/>
        </authorList>
    </citation>
    <scope>NUCLEOTIDE SEQUENCE [LARGE SCALE GENOMIC DNA]</scope>
    <source>
        <strain evidence="1">DmL_050</strain>
    </source>
</reference>
<comment type="caution">
    <text evidence="1">The sequence shown here is derived from an EMBL/GenBank/DDBJ whole genome shotgun (WGS) entry which is preliminary data.</text>
</comment>
<accession>A0A252EEI7</accession>
<evidence type="ECO:0000313" key="2">
    <source>
        <dbReference type="Proteomes" id="UP000195072"/>
    </source>
</evidence>
<proteinExistence type="predicted"/>
<gene>
    <name evidence="1" type="ORF">HK16_00535</name>
</gene>
<dbReference type="AlphaFoldDB" id="A0A252EEI7"/>
<organism evidence="1 2">
    <name type="scientific">Acetobacter senegalensis</name>
    <dbReference type="NCBI Taxonomy" id="446692"/>
    <lineage>
        <taxon>Bacteria</taxon>
        <taxon>Pseudomonadati</taxon>
        <taxon>Pseudomonadota</taxon>
        <taxon>Alphaproteobacteria</taxon>
        <taxon>Acetobacterales</taxon>
        <taxon>Acetobacteraceae</taxon>
        <taxon>Acetobacter</taxon>
    </lineage>
</organism>
<evidence type="ECO:0000313" key="1">
    <source>
        <dbReference type="EMBL" id="OUL64888.1"/>
    </source>
</evidence>